<reference evidence="5 6" key="1">
    <citation type="journal article" date="2018" name="Nat. Microbiol.">
        <title>Leveraging single-cell genomics to expand the fungal tree of life.</title>
        <authorList>
            <person name="Ahrendt S.R."/>
            <person name="Quandt C.A."/>
            <person name="Ciobanu D."/>
            <person name="Clum A."/>
            <person name="Salamov A."/>
            <person name="Andreopoulos B."/>
            <person name="Cheng J.F."/>
            <person name="Woyke T."/>
            <person name="Pelin A."/>
            <person name="Henrissat B."/>
            <person name="Reynolds N.K."/>
            <person name="Benny G.L."/>
            <person name="Smith M.E."/>
            <person name="James T.Y."/>
            <person name="Grigoriev I.V."/>
        </authorList>
    </citation>
    <scope>NUCLEOTIDE SEQUENCE [LARGE SCALE GENOMIC DNA]</scope>
    <source>
        <strain evidence="5 6">ATCC 52028</strain>
    </source>
</reference>
<reference evidence="4" key="2">
    <citation type="submission" date="2018-04" db="EMBL/GenBank/DDBJ databases">
        <title>Leveraging single-cell genomics to expand the Fungal Tree of Life.</title>
        <authorList>
            <consortium name="DOE Joint Genome Institute"/>
            <person name="Ahrendt S.R."/>
            <person name="Quandt C.A."/>
            <person name="Ciobanu D."/>
            <person name="Clum A."/>
            <person name="Salamov A."/>
            <person name="Andreopoulos B."/>
            <person name="Cheng J.-F."/>
            <person name="Woyke T."/>
            <person name="Pelin A."/>
            <person name="Henrissat B."/>
            <person name="Benny G.L."/>
            <person name="Smith M.E."/>
            <person name="James T.Y."/>
            <person name="Grigoriev I.V."/>
        </authorList>
    </citation>
    <scope>NUCLEOTIDE SEQUENCE</scope>
    <source>
        <strain evidence="4">ATCC 52028</strain>
    </source>
</reference>
<proteinExistence type="predicted"/>
<reference evidence="3" key="3">
    <citation type="submission" date="2018-08" db="EMBL/GenBank/DDBJ databases">
        <title>Leveraging single-cell genomics to expand the Fungal Tree of Life.</title>
        <authorList>
            <consortium name="DOE Joint Genome Institute"/>
            <person name="Ahrendt S.R."/>
            <person name="Quandt C.A."/>
            <person name="Ciobanu D."/>
            <person name="Clum A."/>
            <person name="Salamov A."/>
            <person name="Andreopoulos B."/>
            <person name="Cheng J.-F."/>
            <person name="Woyke T."/>
            <person name="Pelin A."/>
            <person name="Henrissat B."/>
            <person name="Reynolds N."/>
            <person name="Benny G.L."/>
            <person name="Smith M.E."/>
            <person name="James T.Y."/>
            <person name="Grigoriev I.V."/>
        </authorList>
    </citation>
    <scope>NUCLEOTIDE SEQUENCE</scope>
    <source>
        <strain evidence="3">ATCC 52028</strain>
    </source>
</reference>
<feature type="signal peptide" evidence="2">
    <location>
        <begin position="1"/>
        <end position="21"/>
    </location>
</feature>
<organism evidence="3 5">
    <name type="scientific">Caulochytrium protostelioides</name>
    <dbReference type="NCBI Taxonomy" id="1555241"/>
    <lineage>
        <taxon>Eukaryota</taxon>
        <taxon>Fungi</taxon>
        <taxon>Fungi incertae sedis</taxon>
        <taxon>Chytridiomycota</taxon>
        <taxon>Chytridiomycota incertae sedis</taxon>
        <taxon>Chytridiomycetes</taxon>
        <taxon>Caulochytriales</taxon>
        <taxon>Caulochytriaceae</taxon>
        <taxon>Caulochytrium</taxon>
    </lineage>
</organism>
<dbReference type="EMBL" id="ML014111">
    <property type="protein sequence ID" value="RKP04330.1"/>
    <property type="molecule type" value="Genomic_DNA"/>
</dbReference>
<evidence type="ECO:0000256" key="1">
    <source>
        <dbReference type="SAM" id="MobiDB-lite"/>
    </source>
</evidence>
<evidence type="ECO:0000313" key="4">
    <source>
        <dbReference type="EMBL" id="RKP04330.1"/>
    </source>
</evidence>
<sequence>MRLLAGLAVAAAAVLMPRALAGSINVTCTNDNKTAVECPSGHLYTHPEDGLTALTLLVTYRPDDTNTRLSLLTFSYGIKTDAADAPTVGSNPPVSASDDASLAKTWYHLQVTPVSPSMPVPFYWNPGQQVDPALLAAALSGRSSTDIDIATTFSFTEQRISDLIVTGAALVAGPSARLSTAADDAGGSSDGTHSTSGGGTASSSTGSTNSTVLGGNSSGARPRGQGYGPVAAAAGAAVLATASYVASWFL</sequence>
<feature type="region of interest" description="Disordered" evidence="1">
    <location>
        <begin position="179"/>
        <end position="224"/>
    </location>
</feature>
<evidence type="ECO:0000313" key="3">
    <source>
        <dbReference type="EMBL" id="RKO96865.1"/>
    </source>
</evidence>
<feature type="chain" id="PRO_5036118855" evidence="2">
    <location>
        <begin position="22"/>
        <end position="250"/>
    </location>
</feature>
<evidence type="ECO:0000313" key="6">
    <source>
        <dbReference type="Proteomes" id="UP000274922"/>
    </source>
</evidence>
<evidence type="ECO:0000313" key="5">
    <source>
        <dbReference type="Proteomes" id="UP000268535"/>
    </source>
</evidence>
<dbReference type="Proteomes" id="UP000268535">
    <property type="component" value="Unassembled WGS sequence"/>
</dbReference>
<keyword evidence="6" id="KW-1185">Reference proteome</keyword>
<protein>
    <submittedName>
        <fullName evidence="3">Uncharacterized protein</fullName>
    </submittedName>
</protein>
<dbReference type="EMBL" id="ML009559">
    <property type="protein sequence ID" value="RKO96865.1"/>
    <property type="molecule type" value="Genomic_DNA"/>
</dbReference>
<gene>
    <name evidence="3" type="ORF">CAUPRSCDRAFT_11436</name>
    <name evidence="4" type="ORF">CXG81DRAFT_23105</name>
</gene>
<keyword evidence="2" id="KW-0732">Signal</keyword>
<dbReference type="AlphaFoldDB" id="A0A4P9WWG2"/>
<name>A0A4P9WWG2_9FUNG</name>
<feature type="compositionally biased region" description="Low complexity" evidence="1">
    <location>
        <begin position="179"/>
        <end position="219"/>
    </location>
</feature>
<dbReference type="Proteomes" id="UP000274922">
    <property type="component" value="Unassembled WGS sequence"/>
</dbReference>
<accession>A0A4P9WWG2</accession>
<evidence type="ECO:0000256" key="2">
    <source>
        <dbReference type="SAM" id="SignalP"/>
    </source>
</evidence>